<evidence type="ECO:0000313" key="3">
    <source>
        <dbReference type="Proteomes" id="UP000468388"/>
    </source>
</evidence>
<evidence type="ECO:0000256" key="1">
    <source>
        <dbReference type="SAM" id="Phobius"/>
    </source>
</evidence>
<evidence type="ECO:0000313" key="2">
    <source>
        <dbReference type="EMBL" id="MVT45042.1"/>
    </source>
</evidence>
<proteinExistence type="predicted"/>
<accession>A0A6N8JLJ1</accession>
<comment type="caution">
    <text evidence="2">The sequence shown here is derived from an EMBL/GenBank/DDBJ whole genome shotgun (WGS) entry which is preliminary data.</text>
</comment>
<dbReference type="EMBL" id="WRXO01000015">
    <property type="protein sequence ID" value="MVT45042.1"/>
    <property type="molecule type" value="Genomic_DNA"/>
</dbReference>
<keyword evidence="1" id="KW-1133">Transmembrane helix</keyword>
<gene>
    <name evidence="2" type="ORF">GO495_30925</name>
</gene>
<keyword evidence="3" id="KW-1185">Reference proteome</keyword>
<organism evidence="2 3">
    <name type="scientific">Chitinophaga oryziterrae</name>
    <dbReference type="NCBI Taxonomy" id="1031224"/>
    <lineage>
        <taxon>Bacteria</taxon>
        <taxon>Pseudomonadati</taxon>
        <taxon>Bacteroidota</taxon>
        <taxon>Chitinophagia</taxon>
        <taxon>Chitinophagales</taxon>
        <taxon>Chitinophagaceae</taxon>
        <taxon>Chitinophaga</taxon>
    </lineage>
</organism>
<sequence length="46" mass="5424">MIRKSFTSSLYLDRWLIILRAITGIIIVKYGLEVFSRSTWRGIRHG</sequence>
<reference evidence="2 3" key="1">
    <citation type="submission" date="2019-12" db="EMBL/GenBank/DDBJ databases">
        <title>The draft genomic sequence of strain Chitinophaga oryziterrae JCM 16595.</title>
        <authorList>
            <person name="Zhang X."/>
        </authorList>
    </citation>
    <scope>NUCLEOTIDE SEQUENCE [LARGE SCALE GENOMIC DNA]</scope>
    <source>
        <strain evidence="2 3">JCM 16595</strain>
    </source>
</reference>
<keyword evidence="1" id="KW-0472">Membrane</keyword>
<protein>
    <submittedName>
        <fullName evidence="2">Uncharacterized protein</fullName>
    </submittedName>
</protein>
<dbReference type="Proteomes" id="UP000468388">
    <property type="component" value="Unassembled WGS sequence"/>
</dbReference>
<feature type="transmembrane region" description="Helical" evidence="1">
    <location>
        <begin position="12"/>
        <end position="32"/>
    </location>
</feature>
<dbReference type="RefSeq" id="WP_157303829.1">
    <property type="nucleotide sequence ID" value="NZ_BAAAZB010000018.1"/>
</dbReference>
<name>A0A6N8JLJ1_9BACT</name>
<keyword evidence="1" id="KW-0812">Transmembrane</keyword>
<dbReference type="AlphaFoldDB" id="A0A6N8JLJ1"/>